<gene>
    <name evidence="1" type="ORF">UFOVP410_112</name>
</gene>
<sequence>MNKIRTEFDYVLNYITLVSHDGKRHNFYPQFVELVYQESIFTPCIHASLLVADSVDFPTLLPILGEERLLVSFTRQDETSKEGSLLDPLVINLASYSIVGRTQDAGSKKRQTYQLDLVSDELFKNISTRIFTKYKNRTYSSMVKKIFNEHLKIKKPLKVVEETSGTYTYLFQNQSPIRCIEILKNKSISSEKNGYCYVFYEDRDQFNFITITKLLQQNPIAAYTYEPKNVSDQSEGLQTKNIRTQGLYAVEFYENSSSVNTMSSALSREGTSSLLTVDPIRRRYSLNAFDLRGDEGKKLHKIPLVDNSSWDSVPRMEKGKPWINNSRMFSHPLSNMSMLITDSGQDTQEYISERDIETKPFNPETFYLQRESHILQLTKNVMKVSLSGDPRIKAGCVVLFYLPENLGKTDKQNPEEFDKYLQGRYLVAGVQHILKKGSYRMELELIKDTFFSDIKSRDPAKEYLNTY</sequence>
<dbReference type="EMBL" id="LR796388">
    <property type="protein sequence ID" value="CAB4141273.1"/>
    <property type="molecule type" value="Genomic_DNA"/>
</dbReference>
<evidence type="ECO:0000313" key="1">
    <source>
        <dbReference type="EMBL" id="CAB4141273.1"/>
    </source>
</evidence>
<reference evidence="1" key="1">
    <citation type="submission" date="2020-04" db="EMBL/GenBank/DDBJ databases">
        <authorList>
            <person name="Chiriac C."/>
            <person name="Salcher M."/>
            <person name="Ghai R."/>
            <person name="Kavagutti S V."/>
        </authorList>
    </citation>
    <scope>NUCLEOTIDE SEQUENCE</scope>
</reference>
<organism evidence="1">
    <name type="scientific">uncultured Caudovirales phage</name>
    <dbReference type="NCBI Taxonomy" id="2100421"/>
    <lineage>
        <taxon>Viruses</taxon>
        <taxon>Duplodnaviria</taxon>
        <taxon>Heunggongvirae</taxon>
        <taxon>Uroviricota</taxon>
        <taxon>Caudoviricetes</taxon>
        <taxon>Peduoviridae</taxon>
        <taxon>Maltschvirus</taxon>
        <taxon>Maltschvirus maltsch</taxon>
    </lineage>
</organism>
<protein>
    <submittedName>
        <fullName evidence="1">Uncharacterized protein</fullName>
    </submittedName>
</protein>
<accession>A0A6J5M7A6</accession>
<proteinExistence type="predicted"/>
<name>A0A6J5M7A6_9CAUD</name>